<proteinExistence type="predicted"/>
<protein>
    <submittedName>
        <fullName evidence="2">Uncharacterized protein</fullName>
    </submittedName>
</protein>
<dbReference type="AlphaFoldDB" id="A0A5C6IQF6"/>
<dbReference type="EMBL" id="VOGW01000193">
    <property type="protein sequence ID" value="TWV31240.1"/>
    <property type="molecule type" value="Genomic_DNA"/>
</dbReference>
<evidence type="ECO:0000313" key="3">
    <source>
        <dbReference type="Proteomes" id="UP000320481"/>
    </source>
</evidence>
<reference evidence="2" key="1">
    <citation type="journal article" date="2019" name="Microbiol. Resour. Announc.">
        <title>Draft Genomic Sequences of Streptomyces misionensis and Streptomyces albidoflavus, bacteria applied for phytopathogen biocontrol.</title>
        <authorList>
            <person name="Pylro V."/>
            <person name="Dias A."/>
            <person name="Andreote F."/>
            <person name="Varani A."/>
            <person name="Andreote C."/>
            <person name="Bernardo E."/>
            <person name="Martins T."/>
        </authorList>
    </citation>
    <scope>NUCLEOTIDE SEQUENCE [LARGE SCALE GENOMIC DNA]</scope>
    <source>
        <strain evidence="2">66</strain>
    </source>
</reference>
<name>A0A5C6IQF6_9ACTN</name>
<sequence>MGDHVPDGSDECATDPDLTTRDGRWRRGSGGVHPVDEGSEALVGGVLVPPDDAAAEHAALFLVGGVVGSVEGEVAQGAEPGLDAVARSATRTP</sequence>
<dbReference type="RefSeq" id="WP_146469152.1">
    <property type="nucleotide sequence ID" value="NZ_VOGW01000193.1"/>
</dbReference>
<organism evidence="2 3">
    <name type="scientific">Streptomyces misionensis</name>
    <dbReference type="NCBI Taxonomy" id="67331"/>
    <lineage>
        <taxon>Bacteria</taxon>
        <taxon>Bacillati</taxon>
        <taxon>Actinomycetota</taxon>
        <taxon>Actinomycetes</taxon>
        <taxon>Kitasatosporales</taxon>
        <taxon>Streptomycetaceae</taxon>
        <taxon>Streptomyces</taxon>
    </lineage>
</organism>
<accession>A0A5C6IQF6</accession>
<evidence type="ECO:0000256" key="1">
    <source>
        <dbReference type="SAM" id="MobiDB-lite"/>
    </source>
</evidence>
<feature type="region of interest" description="Disordered" evidence="1">
    <location>
        <begin position="1"/>
        <end position="37"/>
    </location>
</feature>
<gene>
    <name evidence="2" type="ORF">FRZ03_35365</name>
</gene>
<evidence type="ECO:0000313" key="2">
    <source>
        <dbReference type="EMBL" id="TWV31240.1"/>
    </source>
</evidence>
<comment type="caution">
    <text evidence="2">The sequence shown here is derived from an EMBL/GenBank/DDBJ whole genome shotgun (WGS) entry which is preliminary data.</text>
</comment>
<dbReference type="Proteomes" id="UP000320481">
    <property type="component" value="Unassembled WGS sequence"/>
</dbReference>
<keyword evidence="3" id="KW-1185">Reference proteome</keyword>